<gene>
    <name evidence="1" type="ORF">EVAR_46251_1</name>
</gene>
<keyword evidence="2" id="KW-1185">Reference proteome</keyword>
<dbReference type="EMBL" id="BGZK01001109">
    <property type="protein sequence ID" value="GBP71446.1"/>
    <property type="molecule type" value="Genomic_DNA"/>
</dbReference>
<protein>
    <submittedName>
        <fullName evidence="1">Uncharacterized protein</fullName>
    </submittedName>
</protein>
<dbReference type="Proteomes" id="UP000299102">
    <property type="component" value="Unassembled WGS sequence"/>
</dbReference>
<dbReference type="AlphaFoldDB" id="A0A4C1Y6C4"/>
<sequence>MASKTRPYKAVAAGRDREPALVAHHLLHFAGGQAAGPAPRGYFVIASLAYEFLHSAAIKENDTQLTRIEFQRISRGLYACQNKYRPFRHTSEYDDRDDSVLTCGHDYA</sequence>
<reference evidence="1 2" key="1">
    <citation type="journal article" date="2019" name="Commun. Biol.">
        <title>The bagworm genome reveals a unique fibroin gene that provides high tensile strength.</title>
        <authorList>
            <person name="Kono N."/>
            <person name="Nakamura H."/>
            <person name="Ohtoshi R."/>
            <person name="Tomita M."/>
            <person name="Numata K."/>
            <person name="Arakawa K."/>
        </authorList>
    </citation>
    <scope>NUCLEOTIDE SEQUENCE [LARGE SCALE GENOMIC DNA]</scope>
</reference>
<name>A0A4C1Y6C4_EUMVA</name>
<evidence type="ECO:0000313" key="1">
    <source>
        <dbReference type="EMBL" id="GBP71446.1"/>
    </source>
</evidence>
<accession>A0A4C1Y6C4</accession>
<organism evidence="1 2">
    <name type="scientific">Eumeta variegata</name>
    <name type="common">Bagworm moth</name>
    <name type="synonym">Eumeta japonica</name>
    <dbReference type="NCBI Taxonomy" id="151549"/>
    <lineage>
        <taxon>Eukaryota</taxon>
        <taxon>Metazoa</taxon>
        <taxon>Ecdysozoa</taxon>
        <taxon>Arthropoda</taxon>
        <taxon>Hexapoda</taxon>
        <taxon>Insecta</taxon>
        <taxon>Pterygota</taxon>
        <taxon>Neoptera</taxon>
        <taxon>Endopterygota</taxon>
        <taxon>Lepidoptera</taxon>
        <taxon>Glossata</taxon>
        <taxon>Ditrysia</taxon>
        <taxon>Tineoidea</taxon>
        <taxon>Psychidae</taxon>
        <taxon>Oiketicinae</taxon>
        <taxon>Eumeta</taxon>
    </lineage>
</organism>
<proteinExistence type="predicted"/>
<comment type="caution">
    <text evidence="1">The sequence shown here is derived from an EMBL/GenBank/DDBJ whole genome shotgun (WGS) entry which is preliminary data.</text>
</comment>
<evidence type="ECO:0000313" key="2">
    <source>
        <dbReference type="Proteomes" id="UP000299102"/>
    </source>
</evidence>